<dbReference type="Proteomes" id="UP000011744">
    <property type="component" value="Unassembled WGS sequence"/>
</dbReference>
<evidence type="ECO:0000313" key="2">
    <source>
        <dbReference type="Proteomes" id="UP000011744"/>
    </source>
</evidence>
<keyword evidence="2" id="KW-1185">Reference proteome</keyword>
<protein>
    <submittedName>
        <fullName evidence="1">Uncharacterized protein</fullName>
    </submittedName>
</protein>
<dbReference type="OrthoDB" id="9795560at2"/>
<proteinExistence type="predicted"/>
<accession>M3ACZ8</accession>
<organism evidence="1 2">
    <name type="scientific">Paramagnetospirillum caucaseum</name>
    <dbReference type="NCBI Taxonomy" id="1244869"/>
    <lineage>
        <taxon>Bacteria</taxon>
        <taxon>Pseudomonadati</taxon>
        <taxon>Pseudomonadota</taxon>
        <taxon>Alphaproteobacteria</taxon>
        <taxon>Rhodospirillales</taxon>
        <taxon>Magnetospirillaceae</taxon>
        <taxon>Paramagnetospirillum</taxon>
    </lineage>
</organism>
<reference evidence="1 2" key="1">
    <citation type="journal article" date="2014" name="Genome Announc.">
        <title>Draft Genome Sequence of Magnetospirillum sp. Strain SO-1, a Freshwater Magnetotactic Bacterium Isolated from the Ol'khovka River, Russia.</title>
        <authorList>
            <person name="Grouzdev D.S."/>
            <person name="Dziuba M.V."/>
            <person name="Sukhacheva M.S."/>
            <person name="Mardanov A.V."/>
            <person name="Beletskiy A.V."/>
            <person name="Kuznetsov B.B."/>
            <person name="Skryabin K.G."/>
        </authorList>
    </citation>
    <scope>NUCLEOTIDE SEQUENCE [LARGE SCALE GENOMIC DNA]</scope>
    <source>
        <strain evidence="1 2">SO-1</strain>
    </source>
</reference>
<dbReference type="STRING" id="1244869.H261_07021"/>
<name>M3ACZ8_9PROT</name>
<dbReference type="EMBL" id="AONQ01000014">
    <property type="protein sequence ID" value="EME70638.1"/>
    <property type="molecule type" value="Genomic_DNA"/>
</dbReference>
<comment type="caution">
    <text evidence="1">The sequence shown here is derived from an EMBL/GenBank/DDBJ whole genome shotgun (WGS) entry which is preliminary data.</text>
</comment>
<sequence length="156" mass="17405">MGDKPDTPEILYHYCSNAAFLSIIESGTIRLSDLSLSNDSQEGRWVKKIINDSLKPSGIETDIPMRYLDEIIDKTRALGFCVSGDHDSLSQWRACADNASGVAIGLSAEYLKLSSRPNLGFRHHMAGFDRVRYKLDERQQLILGLIEEISSITAEN</sequence>
<dbReference type="AlphaFoldDB" id="M3ACZ8"/>
<gene>
    <name evidence="1" type="ORF">H261_07021</name>
</gene>
<evidence type="ECO:0000313" key="1">
    <source>
        <dbReference type="EMBL" id="EME70638.1"/>
    </source>
</evidence>
<dbReference type="PATRIC" id="fig|1244869.3.peg.1415"/>
<dbReference type="RefSeq" id="WP_008615788.1">
    <property type="nucleotide sequence ID" value="NZ_AONQ01000014.1"/>
</dbReference>